<dbReference type="AlphaFoldDB" id="A0A8X7V6E1"/>
<proteinExistence type="predicted"/>
<protein>
    <recommendedName>
        <fullName evidence="3">F-box associated domain-containing protein</fullName>
    </recommendedName>
</protein>
<name>A0A8X7V6E1_BRACI</name>
<gene>
    <name evidence="1" type="ORF">Bca52824_031202</name>
</gene>
<evidence type="ECO:0000313" key="1">
    <source>
        <dbReference type="EMBL" id="KAG2302551.1"/>
    </source>
</evidence>
<dbReference type="OrthoDB" id="591557at2759"/>
<keyword evidence="2" id="KW-1185">Reference proteome</keyword>
<reference evidence="1 2" key="1">
    <citation type="submission" date="2020-02" db="EMBL/GenBank/DDBJ databases">
        <authorList>
            <person name="Ma Q."/>
            <person name="Huang Y."/>
            <person name="Song X."/>
            <person name="Pei D."/>
        </authorList>
    </citation>
    <scope>NUCLEOTIDE SEQUENCE [LARGE SCALE GENOMIC DNA]</scope>
    <source>
        <strain evidence="1">Sxm20200214</strain>
        <tissue evidence="1">Leaf</tissue>
    </source>
</reference>
<accession>A0A8X7V6E1</accession>
<dbReference type="EMBL" id="JAAMPC010000007">
    <property type="protein sequence ID" value="KAG2302551.1"/>
    <property type="molecule type" value="Genomic_DNA"/>
</dbReference>
<comment type="caution">
    <text evidence="1">The sequence shown here is derived from an EMBL/GenBank/DDBJ whole genome shotgun (WGS) entry which is preliminary data.</text>
</comment>
<dbReference type="Proteomes" id="UP000886595">
    <property type="component" value="Unassembled WGS sequence"/>
</dbReference>
<evidence type="ECO:0008006" key="3">
    <source>
        <dbReference type="Google" id="ProtNLM"/>
    </source>
</evidence>
<sequence length="123" mass="14241">MPLPVKAQEEDYPLNNKYVVGNFSGRLCVVNICNEMDNVDIWVMNEYGVASSWSRTRISLMCRSMRLVCSTKNNMEVLMVTDRDMVLYNFKTNESRNRRADFKFQADTYVESLISPNSYGAEN</sequence>
<organism evidence="1 2">
    <name type="scientific">Brassica carinata</name>
    <name type="common">Ethiopian mustard</name>
    <name type="synonym">Abyssinian cabbage</name>
    <dbReference type="NCBI Taxonomy" id="52824"/>
    <lineage>
        <taxon>Eukaryota</taxon>
        <taxon>Viridiplantae</taxon>
        <taxon>Streptophyta</taxon>
        <taxon>Embryophyta</taxon>
        <taxon>Tracheophyta</taxon>
        <taxon>Spermatophyta</taxon>
        <taxon>Magnoliopsida</taxon>
        <taxon>eudicotyledons</taxon>
        <taxon>Gunneridae</taxon>
        <taxon>Pentapetalae</taxon>
        <taxon>rosids</taxon>
        <taxon>malvids</taxon>
        <taxon>Brassicales</taxon>
        <taxon>Brassicaceae</taxon>
        <taxon>Brassiceae</taxon>
        <taxon>Brassica</taxon>
    </lineage>
</organism>
<evidence type="ECO:0000313" key="2">
    <source>
        <dbReference type="Proteomes" id="UP000886595"/>
    </source>
</evidence>